<keyword evidence="1" id="KW-0812">Transmembrane</keyword>
<proteinExistence type="predicted"/>
<comment type="caution">
    <text evidence="2">The sequence shown here is derived from an EMBL/GenBank/DDBJ whole genome shotgun (WGS) entry which is preliminary data.</text>
</comment>
<evidence type="ECO:0000256" key="1">
    <source>
        <dbReference type="SAM" id="Phobius"/>
    </source>
</evidence>
<evidence type="ECO:0000313" key="3">
    <source>
        <dbReference type="Proteomes" id="UP001549920"/>
    </source>
</evidence>
<protein>
    <submittedName>
        <fullName evidence="2">Uncharacterized protein</fullName>
    </submittedName>
</protein>
<accession>A0ABR3HXH4</accession>
<feature type="transmembrane region" description="Helical" evidence="1">
    <location>
        <begin position="7"/>
        <end position="25"/>
    </location>
</feature>
<reference evidence="2 3" key="1">
    <citation type="submission" date="2024-06" db="EMBL/GenBank/DDBJ databases">
        <title>A chromosome-level genome assembly of beet webworm, Loxostege sticticalis.</title>
        <authorList>
            <person name="Zhang Y."/>
        </authorList>
    </citation>
    <scope>NUCLEOTIDE SEQUENCE [LARGE SCALE GENOMIC DNA]</scope>
    <source>
        <strain evidence="2">AQ026</strain>
        <tissue evidence="2">Whole body</tissue>
    </source>
</reference>
<dbReference type="Proteomes" id="UP001549920">
    <property type="component" value="Unassembled WGS sequence"/>
</dbReference>
<gene>
    <name evidence="2" type="ORF">ABMA27_002340</name>
</gene>
<keyword evidence="1" id="KW-1133">Transmembrane helix</keyword>
<keyword evidence="1" id="KW-0472">Membrane</keyword>
<sequence>MFQRVNVFGISLIIIIVVYLSQLVVTDIFDDESVLVDEWLDQNELGDYKKLFRDYVGRAAVVLKDNRPFLIVNWQLGRQFRQVVLEEF</sequence>
<name>A0ABR3HXH4_LOXSC</name>
<evidence type="ECO:0000313" key="2">
    <source>
        <dbReference type="EMBL" id="KAL0881243.1"/>
    </source>
</evidence>
<dbReference type="EMBL" id="JBEUOH010000012">
    <property type="protein sequence ID" value="KAL0881243.1"/>
    <property type="molecule type" value="Genomic_DNA"/>
</dbReference>
<organism evidence="2 3">
    <name type="scientific">Loxostege sticticalis</name>
    <name type="common">Beet webworm moth</name>
    <dbReference type="NCBI Taxonomy" id="481309"/>
    <lineage>
        <taxon>Eukaryota</taxon>
        <taxon>Metazoa</taxon>
        <taxon>Ecdysozoa</taxon>
        <taxon>Arthropoda</taxon>
        <taxon>Hexapoda</taxon>
        <taxon>Insecta</taxon>
        <taxon>Pterygota</taxon>
        <taxon>Neoptera</taxon>
        <taxon>Endopterygota</taxon>
        <taxon>Lepidoptera</taxon>
        <taxon>Glossata</taxon>
        <taxon>Ditrysia</taxon>
        <taxon>Pyraloidea</taxon>
        <taxon>Crambidae</taxon>
        <taxon>Pyraustinae</taxon>
        <taxon>Loxostege</taxon>
    </lineage>
</organism>
<keyword evidence="3" id="KW-1185">Reference proteome</keyword>